<protein>
    <recommendedName>
        <fullName evidence="3">Regulatory protein, RpfE type</fullName>
    </recommendedName>
</protein>
<accession>A0A239DBD9</accession>
<dbReference type="PIRSF" id="PIRSF015283">
    <property type="entry name" value="Regulatory_RpfE"/>
    <property type="match status" value="1"/>
</dbReference>
<dbReference type="OrthoDB" id="5295974at2"/>
<dbReference type="RefSeq" id="WP_089397984.1">
    <property type="nucleotide sequence ID" value="NZ_FZOT01000002.1"/>
</dbReference>
<name>A0A239DBD9_9BURK</name>
<gene>
    <name evidence="1" type="ORF">SAMN06265795_10296</name>
</gene>
<dbReference type="EMBL" id="FZOT01000002">
    <property type="protein sequence ID" value="SNS29639.1"/>
    <property type="molecule type" value="Genomic_DNA"/>
</dbReference>
<dbReference type="Proteomes" id="UP000198284">
    <property type="component" value="Unassembled WGS sequence"/>
</dbReference>
<evidence type="ECO:0000313" key="1">
    <source>
        <dbReference type="EMBL" id="SNS29639.1"/>
    </source>
</evidence>
<evidence type="ECO:0008006" key="3">
    <source>
        <dbReference type="Google" id="ProtNLM"/>
    </source>
</evidence>
<dbReference type="InterPro" id="IPR016631">
    <property type="entry name" value="Regulatory_RpfE"/>
</dbReference>
<organism evidence="1 2">
    <name type="scientific">Noviherbaspirillum humi</name>
    <dbReference type="NCBI Taxonomy" id="1688639"/>
    <lineage>
        <taxon>Bacteria</taxon>
        <taxon>Pseudomonadati</taxon>
        <taxon>Pseudomonadota</taxon>
        <taxon>Betaproteobacteria</taxon>
        <taxon>Burkholderiales</taxon>
        <taxon>Oxalobacteraceae</taxon>
        <taxon>Noviherbaspirillum</taxon>
    </lineage>
</organism>
<reference evidence="1 2" key="1">
    <citation type="submission" date="2017-06" db="EMBL/GenBank/DDBJ databases">
        <authorList>
            <person name="Kim H.J."/>
            <person name="Triplett B.A."/>
        </authorList>
    </citation>
    <scope>NUCLEOTIDE SEQUENCE [LARGE SCALE GENOMIC DNA]</scope>
    <source>
        <strain evidence="1 2">U15</strain>
    </source>
</reference>
<dbReference type="AlphaFoldDB" id="A0A239DBD9"/>
<keyword evidence="2" id="KW-1185">Reference proteome</keyword>
<proteinExistence type="predicted"/>
<sequence length="349" mass="38111">MTHLDILVPFGLPPPEFANDLLRQLNLPALAALLAKSAPTLSTGNMNGEQFARALPHEAWVAERFGLSGRGSPAVASPVMHAAGQPPEAGYWFMLNPVHFHIAQDHIVLTDSRRLGLGEEESRQLFAMAAELFEEAGKPLRYGDAGTWFARADDWRGLQTATPDAASGRNIDIWMPSGDSARAWRKLQNEVQMHWFTHPLNARREAAGAKPVNSLWLWGGSEAQAGIAAGYTHGYGAATPWLRSLLTRLPQHAPAGTGSDLLANPPANGLLVLDELIEPALANDWGDWAARMESFERDWFAPLLEGLRSAKLDQLSLTLTNDGKSATFAATRHSLRKFWVKPSLARLAP</sequence>
<evidence type="ECO:0000313" key="2">
    <source>
        <dbReference type="Proteomes" id="UP000198284"/>
    </source>
</evidence>